<dbReference type="Proteomes" id="UP000238312">
    <property type="component" value="Unassembled WGS sequence"/>
</dbReference>
<gene>
    <name evidence="1" type="ORF">B0I32_1493</name>
</gene>
<keyword evidence="2" id="KW-1185">Reference proteome</keyword>
<name>A0A2T0LNR4_9ACTN</name>
<organism evidence="1 2">
    <name type="scientific">Nonomuraea fuscirosea</name>
    <dbReference type="NCBI Taxonomy" id="1291556"/>
    <lineage>
        <taxon>Bacteria</taxon>
        <taxon>Bacillati</taxon>
        <taxon>Actinomycetota</taxon>
        <taxon>Actinomycetes</taxon>
        <taxon>Streptosporangiales</taxon>
        <taxon>Streptosporangiaceae</taxon>
        <taxon>Nonomuraea</taxon>
    </lineage>
</organism>
<dbReference type="OrthoDB" id="3217500at2"/>
<evidence type="ECO:0000313" key="1">
    <source>
        <dbReference type="EMBL" id="PRX44875.1"/>
    </source>
</evidence>
<dbReference type="RefSeq" id="WP_146178719.1">
    <property type="nucleotide sequence ID" value="NZ_PVNG01000049.1"/>
</dbReference>
<proteinExistence type="predicted"/>
<evidence type="ECO:0000313" key="2">
    <source>
        <dbReference type="Proteomes" id="UP000238312"/>
    </source>
</evidence>
<dbReference type="EMBL" id="PVNG01000049">
    <property type="protein sequence ID" value="PRX44875.1"/>
    <property type="molecule type" value="Genomic_DNA"/>
</dbReference>
<dbReference type="AlphaFoldDB" id="A0A2T0LNR4"/>
<comment type="caution">
    <text evidence="1">The sequence shown here is derived from an EMBL/GenBank/DDBJ whole genome shotgun (WGS) entry which is preliminary data.</text>
</comment>
<accession>A0A2T0LNR4</accession>
<protein>
    <submittedName>
        <fullName evidence="1">Uncharacterized protein</fullName>
    </submittedName>
</protein>
<reference evidence="1 2" key="1">
    <citation type="submission" date="2018-03" db="EMBL/GenBank/DDBJ databases">
        <title>Genomic Encyclopedia of Type Strains, Phase III (KMG-III): the genomes of soil and plant-associated and newly described type strains.</title>
        <authorList>
            <person name="Whitman W."/>
        </authorList>
    </citation>
    <scope>NUCLEOTIDE SEQUENCE [LARGE SCALE GENOMIC DNA]</scope>
    <source>
        <strain evidence="1 2">CGMCC 4.7104</strain>
    </source>
</reference>
<sequence length="245" mass="26323">MSAMFGPQVPGRPSGLPPALETPAVPIRAQSTPGSRLTVYLLRPAWLWRRELALTLAVLAAVGGSWLVGDWPFAVMIAVSLGSLLSVPDVRGWLVGLLWRARVIRRWDAACRFAGLATHNDRVPRIVVAARTPAGERLRVRLPKGGAAVDVADRGPWLASSLQASRVEVEADEDNARFAEVEVIRRDPLDGFGVLTWPWAPAPDEGWVASAWDPVPVGLGETGELVTVTLLGNASTPEIGRGAER</sequence>